<evidence type="ECO:0000259" key="2">
    <source>
        <dbReference type="Pfam" id="PF21106"/>
    </source>
</evidence>
<dbReference type="InterPro" id="IPR048375">
    <property type="entry name" value="YtxK-like_N"/>
</dbReference>
<dbReference type="SUPFAM" id="SSF53335">
    <property type="entry name" value="S-adenosyl-L-methionine-dependent methyltransferases"/>
    <property type="match status" value="1"/>
</dbReference>
<dbReference type="InterPro" id="IPR003356">
    <property type="entry name" value="DNA_methylase_A-5"/>
</dbReference>
<dbReference type="CDD" id="cd02440">
    <property type="entry name" value="AdoMet_MTases"/>
    <property type="match status" value="1"/>
</dbReference>
<dbReference type="PANTHER" id="PTHR41313:SF1">
    <property type="entry name" value="DNA METHYLASE ADENINE-SPECIFIC DOMAIN-CONTAINING PROTEIN"/>
    <property type="match status" value="1"/>
</dbReference>
<proteinExistence type="predicted"/>
<dbReference type="Pfam" id="PF02384">
    <property type="entry name" value="N6_Mtase"/>
    <property type="match status" value="1"/>
</dbReference>
<evidence type="ECO:0000313" key="3">
    <source>
        <dbReference type="EMBL" id="MDT2810328.1"/>
    </source>
</evidence>
<name>A0AAW8TWD5_9ENTE</name>
<dbReference type="InterPro" id="IPR052933">
    <property type="entry name" value="DNA_Protect_Modify"/>
</dbReference>
<dbReference type="GO" id="GO:0003677">
    <property type="term" value="F:DNA binding"/>
    <property type="evidence" value="ECO:0007669"/>
    <property type="project" value="InterPro"/>
</dbReference>
<gene>
    <name evidence="3" type="ORF">P7H43_07520</name>
</gene>
<dbReference type="InterPro" id="IPR016843">
    <property type="entry name" value="S-AdoMet-dep_Ade-MeTrfase_prd"/>
</dbReference>
<dbReference type="PANTHER" id="PTHR41313">
    <property type="entry name" value="ADENINE-SPECIFIC METHYLTRANSFERASE"/>
    <property type="match status" value="1"/>
</dbReference>
<feature type="domain" description="YtxK-like N-terminal helical" evidence="2">
    <location>
        <begin position="13"/>
        <end position="88"/>
    </location>
</feature>
<dbReference type="Gene3D" id="1.10.150.470">
    <property type="match status" value="1"/>
</dbReference>
<dbReference type="RefSeq" id="WP_270597465.1">
    <property type="nucleotide sequence ID" value="NZ_JAQESC010000003.1"/>
</dbReference>
<dbReference type="GO" id="GO:0032259">
    <property type="term" value="P:methylation"/>
    <property type="evidence" value="ECO:0007669"/>
    <property type="project" value="UniProtKB-KW"/>
</dbReference>
<dbReference type="Proteomes" id="UP001256711">
    <property type="component" value="Unassembled WGS sequence"/>
</dbReference>
<accession>A0AAW8TWD5</accession>
<sequence length="334" mass="37505">MFPEKIEKAFGLHLEAIQLLQNALKTSFIEAYIENVENVLDEYQVRVMDGQPDEVTTKRIEGLYEALQEISLAPEEIRKLSQLLLLKGSKSEPLQPNHQLTPDGIGFLFVYLLEQLFPADKALTLFDPAVGMGNLLLTALTNLRLAKRSVKGFGVDIDETLLAVAAADTQWTQSDVTLFHQDALQYLLLDPVDAVLSDLPVGYYPQDEQAQNFLTGVAEGHSYAHHLLIEQGMKYTKENGFGLFLLPANFLESEQGPQLKKLFTEKMYLQGIIQLPDELFLSKASQKSIILVQNHGEKSQQVPEVLVAKLATLKDPVKITEFFTQFEDWKASNL</sequence>
<dbReference type="InterPro" id="IPR029063">
    <property type="entry name" value="SAM-dependent_MTases_sf"/>
</dbReference>
<feature type="domain" description="DNA methylase adenine-specific" evidence="1">
    <location>
        <begin position="101"/>
        <end position="305"/>
    </location>
</feature>
<dbReference type="EMBL" id="JARQBJ010000003">
    <property type="protein sequence ID" value="MDT2810328.1"/>
    <property type="molecule type" value="Genomic_DNA"/>
</dbReference>
<dbReference type="AlphaFoldDB" id="A0AAW8TWD5"/>
<organism evidence="3 4">
    <name type="scientific">Enterococcus asini</name>
    <dbReference type="NCBI Taxonomy" id="57732"/>
    <lineage>
        <taxon>Bacteria</taxon>
        <taxon>Bacillati</taxon>
        <taxon>Bacillota</taxon>
        <taxon>Bacilli</taxon>
        <taxon>Lactobacillales</taxon>
        <taxon>Enterococcaceae</taxon>
        <taxon>Enterococcus</taxon>
    </lineage>
</organism>
<keyword evidence="3" id="KW-0489">Methyltransferase</keyword>
<evidence type="ECO:0000313" key="4">
    <source>
        <dbReference type="Proteomes" id="UP001256711"/>
    </source>
</evidence>
<dbReference type="Pfam" id="PF21106">
    <property type="entry name" value="YtxK_like"/>
    <property type="match status" value="1"/>
</dbReference>
<evidence type="ECO:0000259" key="1">
    <source>
        <dbReference type="Pfam" id="PF02384"/>
    </source>
</evidence>
<keyword evidence="3" id="KW-0808">Transferase</keyword>
<dbReference type="PIRSF" id="PIRSF026567">
    <property type="entry name" value="Adenine_mtase_bact_prd"/>
    <property type="match status" value="1"/>
</dbReference>
<protein>
    <submittedName>
        <fullName evidence="3">Class I SAM-dependent methyltransferase</fullName>
    </submittedName>
</protein>
<dbReference type="Gene3D" id="3.40.50.150">
    <property type="entry name" value="Vaccinia Virus protein VP39"/>
    <property type="match status" value="1"/>
</dbReference>
<comment type="caution">
    <text evidence="3">The sequence shown here is derived from an EMBL/GenBank/DDBJ whole genome shotgun (WGS) entry which is preliminary data.</text>
</comment>
<reference evidence="3" key="1">
    <citation type="submission" date="2023-03" db="EMBL/GenBank/DDBJ databases">
        <authorList>
            <person name="Shen W."/>
            <person name="Cai J."/>
        </authorList>
    </citation>
    <scope>NUCLEOTIDE SEQUENCE</scope>
    <source>
        <strain evidence="3">B226-2</strain>
    </source>
</reference>
<dbReference type="GO" id="GO:0008170">
    <property type="term" value="F:N-methyltransferase activity"/>
    <property type="evidence" value="ECO:0007669"/>
    <property type="project" value="InterPro"/>
</dbReference>